<protein>
    <recommendedName>
        <fullName evidence="2">F-box domain-containing protein</fullName>
    </recommendedName>
</protein>
<dbReference type="Proteomes" id="UP000758155">
    <property type="component" value="Unassembled WGS sequence"/>
</dbReference>
<dbReference type="InterPro" id="IPR001810">
    <property type="entry name" value="F-box_dom"/>
</dbReference>
<name>A0A9P4WKW6_9PLEO</name>
<proteinExistence type="predicted"/>
<evidence type="ECO:0000313" key="4">
    <source>
        <dbReference type="Proteomes" id="UP000758155"/>
    </source>
</evidence>
<dbReference type="SUPFAM" id="SSF81383">
    <property type="entry name" value="F-box domain"/>
    <property type="match status" value="1"/>
</dbReference>
<dbReference type="EMBL" id="SWKV01000061">
    <property type="protein sequence ID" value="KAF3035100.1"/>
    <property type="molecule type" value="Genomic_DNA"/>
</dbReference>
<dbReference type="PROSITE" id="PS50181">
    <property type="entry name" value="FBOX"/>
    <property type="match status" value="1"/>
</dbReference>
<sequence>MLKSRIEVTKWQNNAPVRKADQDKTSTIESVQTDINYDEEEESLGSGEDEDEYSDLEDDRTPGYSPGVLTPGDTEWIGMCRCLALNMDRFETDGAGRAFISGHGTPDGLGYFMVRQGGTDLNDTRAAEHPCYHSFNSGETAAFPFHDACYEVFARSLGIREAEINKDVLYDVMELHRSPSDMLRHLDLDYAHLEGAEQFWQCFSGLEYCVADPSPVSSMSQIIRDSMPRELLSTKRSTFNLAHKVCIDPLDTLPYDIVHNIFEYLDINDTLALRQASWHVFDWTRGDTTRFGKQMIRLHLSPWFWEVDDVVSSIDDPAFDFTRFFLWLEAATEPKFGMTGTFMGIANRWRIWDTCQQLRCDYQDCVVASDE</sequence>
<evidence type="ECO:0000313" key="3">
    <source>
        <dbReference type="EMBL" id="KAF3035100.1"/>
    </source>
</evidence>
<comment type="caution">
    <text evidence="3">The sequence shown here is derived from an EMBL/GenBank/DDBJ whole genome shotgun (WGS) entry which is preliminary data.</text>
</comment>
<feature type="compositionally biased region" description="Acidic residues" evidence="1">
    <location>
        <begin position="36"/>
        <end position="58"/>
    </location>
</feature>
<feature type="region of interest" description="Disordered" evidence="1">
    <location>
        <begin position="1"/>
        <end position="68"/>
    </location>
</feature>
<evidence type="ECO:0000256" key="1">
    <source>
        <dbReference type="SAM" id="MobiDB-lite"/>
    </source>
</evidence>
<reference evidence="3" key="1">
    <citation type="submission" date="2019-04" db="EMBL/GenBank/DDBJ databases">
        <title>Sequencing of skin fungus with MAO and IRED activity.</title>
        <authorList>
            <person name="Marsaioli A.J."/>
            <person name="Bonatto J.M.C."/>
            <person name="Reis Junior O."/>
        </authorList>
    </citation>
    <scope>NUCLEOTIDE SEQUENCE</scope>
    <source>
        <strain evidence="3">28M1</strain>
    </source>
</reference>
<dbReference type="Pfam" id="PF00646">
    <property type="entry name" value="F-box"/>
    <property type="match status" value="1"/>
</dbReference>
<dbReference type="OrthoDB" id="9984533at2759"/>
<accession>A0A9P4WKW6</accession>
<dbReference type="InterPro" id="IPR036047">
    <property type="entry name" value="F-box-like_dom_sf"/>
</dbReference>
<gene>
    <name evidence="3" type="ORF">E8E12_003677</name>
</gene>
<feature type="domain" description="F-box" evidence="2">
    <location>
        <begin position="247"/>
        <end position="277"/>
    </location>
</feature>
<organism evidence="3 4">
    <name type="scientific">Didymella heteroderae</name>
    <dbReference type="NCBI Taxonomy" id="1769908"/>
    <lineage>
        <taxon>Eukaryota</taxon>
        <taxon>Fungi</taxon>
        <taxon>Dikarya</taxon>
        <taxon>Ascomycota</taxon>
        <taxon>Pezizomycotina</taxon>
        <taxon>Dothideomycetes</taxon>
        <taxon>Pleosporomycetidae</taxon>
        <taxon>Pleosporales</taxon>
        <taxon>Pleosporineae</taxon>
        <taxon>Didymellaceae</taxon>
        <taxon>Didymella</taxon>
    </lineage>
</organism>
<keyword evidence="4" id="KW-1185">Reference proteome</keyword>
<evidence type="ECO:0000259" key="2">
    <source>
        <dbReference type="PROSITE" id="PS50181"/>
    </source>
</evidence>
<dbReference type="AlphaFoldDB" id="A0A9P4WKW6"/>